<dbReference type="PANTHER" id="PTHR23501">
    <property type="entry name" value="MAJOR FACILITATOR SUPERFAMILY"/>
    <property type="match status" value="1"/>
</dbReference>
<feature type="transmembrane region" description="Helical" evidence="9">
    <location>
        <begin position="229"/>
        <end position="250"/>
    </location>
</feature>
<dbReference type="OrthoDB" id="10021397at2759"/>
<dbReference type="GO" id="GO:0005886">
    <property type="term" value="C:plasma membrane"/>
    <property type="evidence" value="ECO:0007669"/>
    <property type="project" value="UniProtKB-SubCell"/>
</dbReference>
<evidence type="ECO:0000256" key="5">
    <source>
        <dbReference type="ARBA" id="ARBA00022692"/>
    </source>
</evidence>
<dbReference type="PROSITE" id="PS50850">
    <property type="entry name" value="MFS"/>
    <property type="match status" value="1"/>
</dbReference>
<feature type="transmembrane region" description="Helical" evidence="9">
    <location>
        <begin position="71"/>
        <end position="89"/>
    </location>
</feature>
<evidence type="ECO:0000256" key="9">
    <source>
        <dbReference type="SAM" id="Phobius"/>
    </source>
</evidence>
<dbReference type="FunFam" id="1.20.1250.20:FF:000196">
    <property type="entry name" value="MFS toxin efflux pump (AflT)"/>
    <property type="match status" value="1"/>
</dbReference>
<reference evidence="11 12" key="1">
    <citation type="submission" date="2019-09" db="EMBL/GenBank/DDBJ databases">
        <title>The hologenome of the rock-dwelling lichen Lasallia pustulata.</title>
        <authorList>
            <person name="Greshake Tzovaras B."/>
            <person name="Segers F."/>
            <person name="Bicker A."/>
            <person name="Dal Grande F."/>
            <person name="Otte J."/>
            <person name="Hankeln T."/>
            <person name="Schmitt I."/>
            <person name="Ebersberger I."/>
        </authorList>
    </citation>
    <scope>NUCLEOTIDE SEQUENCE [LARGE SCALE GENOMIC DNA]</scope>
    <source>
        <strain evidence="11">A1-1</strain>
    </source>
</reference>
<dbReference type="FunFam" id="1.20.1720.10:FF:000012">
    <property type="entry name" value="MFS toxin efflux pump (AflT)"/>
    <property type="match status" value="1"/>
</dbReference>
<dbReference type="PANTHER" id="PTHR23501:SF201">
    <property type="entry name" value="MFS AFLATOXIN EFFLUX PUMP"/>
    <property type="match status" value="1"/>
</dbReference>
<dbReference type="SUPFAM" id="SSF103473">
    <property type="entry name" value="MFS general substrate transporter"/>
    <property type="match status" value="1"/>
</dbReference>
<evidence type="ECO:0000313" key="12">
    <source>
        <dbReference type="Proteomes" id="UP000324767"/>
    </source>
</evidence>
<organism evidence="11 12">
    <name type="scientific">Lasallia pustulata</name>
    <dbReference type="NCBI Taxonomy" id="136370"/>
    <lineage>
        <taxon>Eukaryota</taxon>
        <taxon>Fungi</taxon>
        <taxon>Dikarya</taxon>
        <taxon>Ascomycota</taxon>
        <taxon>Pezizomycotina</taxon>
        <taxon>Lecanoromycetes</taxon>
        <taxon>OSLEUM clade</taxon>
        <taxon>Umbilicariomycetidae</taxon>
        <taxon>Umbilicariales</taxon>
        <taxon>Umbilicariaceae</taxon>
        <taxon>Lasallia</taxon>
    </lineage>
</organism>
<feature type="transmembrane region" description="Helical" evidence="9">
    <location>
        <begin position="363"/>
        <end position="381"/>
    </location>
</feature>
<feature type="transmembrane region" description="Helical" evidence="9">
    <location>
        <begin position="302"/>
        <end position="324"/>
    </location>
</feature>
<evidence type="ECO:0000256" key="3">
    <source>
        <dbReference type="ARBA" id="ARBA00022448"/>
    </source>
</evidence>
<dbReference type="Gene3D" id="1.20.1250.20">
    <property type="entry name" value="MFS general substrate transporter like domains"/>
    <property type="match status" value="1"/>
</dbReference>
<feature type="transmembrane region" description="Helical" evidence="9">
    <location>
        <begin position="33"/>
        <end position="59"/>
    </location>
</feature>
<evidence type="ECO:0000256" key="7">
    <source>
        <dbReference type="ARBA" id="ARBA00023136"/>
    </source>
</evidence>
<dbReference type="EMBL" id="VXIT01000001">
    <property type="protein sequence ID" value="KAA6415668.1"/>
    <property type="molecule type" value="Genomic_DNA"/>
</dbReference>
<feature type="transmembrane region" description="Helical" evidence="9">
    <location>
        <begin position="336"/>
        <end position="357"/>
    </location>
</feature>
<evidence type="ECO:0000259" key="10">
    <source>
        <dbReference type="PROSITE" id="PS50850"/>
    </source>
</evidence>
<dbReference type="GO" id="GO:0022857">
    <property type="term" value="F:transmembrane transporter activity"/>
    <property type="evidence" value="ECO:0007669"/>
    <property type="project" value="InterPro"/>
</dbReference>
<feature type="transmembrane region" description="Helical" evidence="9">
    <location>
        <begin position="157"/>
        <end position="177"/>
    </location>
</feature>
<dbReference type="FunFam" id="1.20.1250.20:FF:000489">
    <property type="entry name" value="MFS general substrate transporter"/>
    <property type="match status" value="1"/>
</dbReference>
<comment type="caution">
    <text evidence="11">The sequence shown here is derived from an EMBL/GenBank/DDBJ whole genome shotgun (WGS) entry which is preliminary data.</text>
</comment>
<dbReference type="Gene3D" id="1.20.1720.10">
    <property type="entry name" value="Multidrug resistance protein D"/>
    <property type="match status" value="1"/>
</dbReference>
<comment type="subcellular location">
    <subcellularLocation>
        <location evidence="1">Cell membrane</location>
        <topology evidence="1">Multi-pass membrane protein</topology>
    </subcellularLocation>
</comment>
<keyword evidence="4" id="KW-1003">Cell membrane</keyword>
<keyword evidence="8" id="KW-0325">Glycoprotein</keyword>
<evidence type="ECO:0000256" key="8">
    <source>
        <dbReference type="ARBA" id="ARBA00023180"/>
    </source>
</evidence>
<gene>
    <name evidence="11" type="ORF">FRX48_00386</name>
</gene>
<comment type="similarity">
    <text evidence="2">Belongs to the major facilitator superfamily. TCR/Tet family.</text>
</comment>
<protein>
    <submittedName>
        <fullName evidence="11">DNA repair RAD50</fullName>
    </submittedName>
</protein>
<evidence type="ECO:0000256" key="4">
    <source>
        <dbReference type="ARBA" id="ARBA00022475"/>
    </source>
</evidence>
<dbReference type="AlphaFoldDB" id="A0A5M8Q0R5"/>
<proteinExistence type="inferred from homology"/>
<feature type="transmembrane region" description="Helical" evidence="9">
    <location>
        <begin position="262"/>
        <end position="282"/>
    </location>
</feature>
<keyword evidence="6 9" id="KW-1133">Transmembrane helix</keyword>
<evidence type="ECO:0000256" key="6">
    <source>
        <dbReference type="ARBA" id="ARBA00022989"/>
    </source>
</evidence>
<dbReference type="InterPro" id="IPR011701">
    <property type="entry name" value="MFS"/>
</dbReference>
<feature type="transmembrane region" description="Helical" evidence="9">
    <location>
        <begin position="427"/>
        <end position="450"/>
    </location>
</feature>
<name>A0A5M8Q0R5_9LECA</name>
<feature type="transmembrane region" description="Helical" evidence="9">
    <location>
        <begin position="393"/>
        <end position="415"/>
    </location>
</feature>
<evidence type="ECO:0000256" key="1">
    <source>
        <dbReference type="ARBA" id="ARBA00004651"/>
    </source>
</evidence>
<feature type="transmembrane region" description="Helical" evidence="9">
    <location>
        <begin position="131"/>
        <end position="151"/>
    </location>
</feature>
<evidence type="ECO:0000313" key="11">
    <source>
        <dbReference type="EMBL" id="KAA6415668.1"/>
    </source>
</evidence>
<keyword evidence="3" id="KW-0813">Transport</keyword>
<feature type="transmembrane region" description="Helical" evidence="9">
    <location>
        <begin position="101"/>
        <end position="119"/>
    </location>
</feature>
<feature type="transmembrane region" description="Helical" evidence="9">
    <location>
        <begin position="189"/>
        <end position="209"/>
    </location>
</feature>
<accession>A0A5M8Q0R5</accession>
<dbReference type="InterPro" id="IPR020846">
    <property type="entry name" value="MFS_dom"/>
</dbReference>
<dbReference type="Proteomes" id="UP000324767">
    <property type="component" value="Unassembled WGS sequence"/>
</dbReference>
<keyword evidence="5 9" id="KW-0812">Transmembrane</keyword>
<dbReference type="CDD" id="cd17502">
    <property type="entry name" value="MFS_Azr1_MDR_like"/>
    <property type="match status" value="1"/>
</dbReference>
<dbReference type="InterPro" id="IPR036259">
    <property type="entry name" value="MFS_trans_sf"/>
</dbReference>
<evidence type="ECO:0000256" key="2">
    <source>
        <dbReference type="ARBA" id="ARBA00007520"/>
    </source>
</evidence>
<sequence length="537" mass="56528">MSEDEKLGAGVAEARRSTSDDEDAVAYPGGFKLAVITLALCLAVFLVALDNTIIATAIPRITDHFKTITDIGWYGSAYLLTTCAFQLFYGKLYSFFSIKHVYLAAILIFEIGSAICGAAPSSAALIIGRAIAGIGCAGIFSGTFTIIGFAVPLAKRPMYNGILGAVYGVSSVAGPLMGGAFTDNVSWRWCFYINLPIGAVAFCVVLFLFKSPPRAKESNASWNARIKQMDPLGTVALVAAVTCLLLALQWGGSKYAWSNGRIIALLVLFGVLGLMFIVIQVLQGEDATVPKRIITQRSVAGASWFAFCTGSAFFLLVYYIPIWFQAIKGVSAMKSGVMNLAMVLATVVSSILGGGLITAVGYYTPFLIMSSVFSAVGAGLLKTFTVHTGHSKWIGYQVIYGLGVGLSMQTPIIVVQTVLPSSDIPTGTALVMFLQTLGGAIFVSVGESVFTNKLLEGLTRSADGLDTAMVINAGATALRSAVPTDQLAKVLIEYNSALTQTWSISVALASLSIIGAVVVEWKSVKANGQAKPVAVAA</sequence>
<dbReference type="Pfam" id="PF07690">
    <property type="entry name" value="MFS_1"/>
    <property type="match status" value="1"/>
</dbReference>
<keyword evidence="7 9" id="KW-0472">Membrane</keyword>
<feature type="domain" description="Major facilitator superfamily (MFS) profile" evidence="10">
    <location>
        <begin position="36"/>
        <end position="527"/>
    </location>
</feature>